<comment type="caution">
    <text evidence="3">The sequence shown here is derived from an EMBL/GenBank/DDBJ whole genome shotgun (WGS) entry which is preliminary data.</text>
</comment>
<keyword evidence="2" id="KW-0812">Transmembrane</keyword>
<evidence type="ECO:0000313" key="4">
    <source>
        <dbReference type="Proteomes" id="UP000003163"/>
    </source>
</evidence>
<evidence type="ECO:0000256" key="2">
    <source>
        <dbReference type="SAM" id="Phobius"/>
    </source>
</evidence>
<keyword evidence="2" id="KW-1133">Transmembrane helix</keyword>
<dbReference type="EMBL" id="AFBI03000084">
    <property type="protein sequence ID" value="EJW02200.1"/>
    <property type="molecule type" value="Genomic_DNA"/>
</dbReference>
<name>J9DHV6_EDHAE</name>
<evidence type="ECO:0000256" key="1">
    <source>
        <dbReference type="SAM" id="MobiDB-lite"/>
    </source>
</evidence>
<feature type="region of interest" description="Disordered" evidence="1">
    <location>
        <begin position="103"/>
        <end position="130"/>
    </location>
</feature>
<accession>J9DHV6</accession>
<dbReference type="HOGENOM" id="CLU_826467_0_0_1"/>
<dbReference type="Proteomes" id="UP000003163">
    <property type="component" value="Unassembled WGS sequence"/>
</dbReference>
<keyword evidence="4" id="KW-1185">Reference proteome</keyword>
<keyword evidence="2" id="KW-0472">Membrane</keyword>
<dbReference type="AlphaFoldDB" id="J9DHV6"/>
<evidence type="ECO:0000313" key="3">
    <source>
        <dbReference type="EMBL" id="EJW02200.1"/>
    </source>
</evidence>
<organism evidence="3 4">
    <name type="scientific">Edhazardia aedis (strain USNM 41457)</name>
    <name type="common">Microsporidian parasite</name>
    <dbReference type="NCBI Taxonomy" id="1003232"/>
    <lineage>
        <taxon>Eukaryota</taxon>
        <taxon>Fungi</taxon>
        <taxon>Fungi incertae sedis</taxon>
        <taxon>Microsporidia</taxon>
        <taxon>Edhazardia</taxon>
    </lineage>
</organism>
<dbReference type="VEuPathDB" id="MicrosporidiaDB:EDEG_03354"/>
<gene>
    <name evidence="3" type="ORF">EDEG_03354</name>
</gene>
<feature type="transmembrane region" description="Helical" evidence="2">
    <location>
        <begin position="18"/>
        <end position="37"/>
    </location>
</feature>
<dbReference type="InParanoid" id="J9DHV6"/>
<reference evidence="4" key="2">
    <citation type="submission" date="2015-07" db="EMBL/GenBank/DDBJ databases">
        <title>Contrasting host-pathogen interactions and genome evolution in two generalist and specialist microsporidian pathogens of mosquitoes.</title>
        <authorList>
            <consortium name="The Broad Institute Genomics Platform"/>
            <consortium name="The Broad Institute Genome Sequencing Center for Infectious Disease"/>
            <person name="Cuomo C.A."/>
            <person name="Sanscrainte N.D."/>
            <person name="Goldberg J.M."/>
            <person name="Heiman D."/>
            <person name="Young S."/>
            <person name="Zeng Q."/>
            <person name="Becnel J.J."/>
            <person name="Birren B.W."/>
        </authorList>
    </citation>
    <scope>NUCLEOTIDE SEQUENCE [LARGE SCALE GENOMIC DNA]</scope>
    <source>
        <strain evidence="4">USNM 41457</strain>
    </source>
</reference>
<protein>
    <submittedName>
        <fullName evidence="3">Uncharacterized protein</fullName>
    </submittedName>
</protein>
<proteinExistence type="predicted"/>
<reference evidence="3 4" key="1">
    <citation type="submission" date="2011-08" db="EMBL/GenBank/DDBJ databases">
        <authorList>
            <person name="Liu Z.J."/>
            <person name="Shi F.L."/>
            <person name="Lu J.Q."/>
            <person name="Li M."/>
            <person name="Wang Z.L."/>
        </authorList>
    </citation>
    <scope>NUCLEOTIDE SEQUENCE [LARGE SCALE GENOMIC DNA]</scope>
    <source>
        <strain evidence="3 4">USNM 41457</strain>
    </source>
</reference>
<sequence>MININILSNAVRNSPKNLIIIFLGVLMMVYLFLKLSLNNLYVNRNSGELKDLAKKGLRIGVQIKRNNSSAIIGESESHAKDGSEFDASNIAYSSYSNTNKPENYSDGFDLHPENPIEMKTTPIDDSSKEKKINNTNKTISICEGKSQECIHRQILFKRVDILQKYDVNELFDILNDSKNCNEEFHWKGLLFAQIHDFVGLKYQETDFLNYINVKFHSNLVEFVMQFYEFYVYSEILTYENCYSKKYNIDEIDCCKNIIVSVDESNISQCSDFYDENGIFIRKFNTLFKLIWINYFNQVNRKIWISNLSENWKSPVFNLTDSSNDYSDAIFRKNKIL</sequence>